<dbReference type="EMBL" id="AP012204">
    <property type="protein sequence ID" value="BAK34247.1"/>
    <property type="molecule type" value="Genomic_DNA"/>
</dbReference>
<evidence type="ECO:0000313" key="3">
    <source>
        <dbReference type="Proteomes" id="UP000007947"/>
    </source>
</evidence>
<dbReference type="HOGENOM" id="CLU_2955428_0_0_11"/>
<dbReference type="STRING" id="1032480.MLP_12330"/>
<reference evidence="2 3" key="1">
    <citation type="submission" date="2011-05" db="EMBL/GenBank/DDBJ databases">
        <title>Whole genome sequence of Microlunatus phosphovorus NM-1.</title>
        <authorList>
            <person name="Hosoyama A."/>
            <person name="Sasaki K."/>
            <person name="Harada T."/>
            <person name="Igarashi R."/>
            <person name="Kawakoshi A."/>
            <person name="Sasagawa M."/>
            <person name="Fukada J."/>
            <person name="Nakamura S."/>
            <person name="Katano Y."/>
            <person name="Hanada S."/>
            <person name="Kamagata Y."/>
            <person name="Nakamura N."/>
            <person name="Yamazaki S."/>
            <person name="Fujita N."/>
        </authorList>
    </citation>
    <scope>NUCLEOTIDE SEQUENCE [LARGE SCALE GENOMIC DNA]</scope>
    <source>
        <strain evidence="3">ATCC 700054 / DSM 10555 / JCM 9379 / NBRC 101784 / NCIMB 13414 / VKM Ac-1990 / NM-1</strain>
    </source>
</reference>
<evidence type="ECO:0000313" key="2">
    <source>
        <dbReference type="EMBL" id="BAK34247.1"/>
    </source>
</evidence>
<sequence>MKRRDSVALIFGLLLSAVAVGSLWFSVTGVLDWDVLKLAIPIGLVVIGIAGLLVSRAGE</sequence>
<dbReference type="Proteomes" id="UP000007947">
    <property type="component" value="Chromosome"/>
</dbReference>
<dbReference type="KEGG" id="mph:MLP_12330"/>
<keyword evidence="1" id="KW-0472">Membrane</keyword>
<evidence type="ECO:0000256" key="1">
    <source>
        <dbReference type="SAM" id="Phobius"/>
    </source>
</evidence>
<dbReference type="RefSeq" id="WP_013862130.1">
    <property type="nucleotide sequence ID" value="NC_015635.1"/>
</dbReference>
<protein>
    <submittedName>
        <fullName evidence="2">Uncharacterized protein</fullName>
    </submittedName>
</protein>
<keyword evidence="3" id="KW-1185">Reference proteome</keyword>
<keyword evidence="1" id="KW-0812">Transmembrane</keyword>
<feature type="transmembrane region" description="Helical" evidence="1">
    <location>
        <begin position="35"/>
        <end position="54"/>
    </location>
</feature>
<keyword evidence="1" id="KW-1133">Transmembrane helix</keyword>
<accession>F5XPD9</accession>
<dbReference type="AlphaFoldDB" id="F5XPD9"/>
<organism evidence="2 3">
    <name type="scientific">Microlunatus phosphovorus (strain ATCC 700054 / DSM 10555 / JCM 9379 / NBRC 101784 / NCIMB 13414 / VKM Ac-1990 / NM-1)</name>
    <dbReference type="NCBI Taxonomy" id="1032480"/>
    <lineage>
        <taxon>Bacteria</taxon>
        <taxon>Bacillati</taxon>
        <taxon>Actinomycetota</taxon>
        <taxon>Actinomycetes</taxon>
        <taxon>Propionibacteriales</taxon>
        <taxon>Propionibacteriaceae</taxon>
        <taxon>Microlunatus</taxon>
    </lineage>
</organism>
<proteinExistence type="predicted"/>
<gene>
    <name evidence="2" type="ordered locus">MLP_12330</name>
</gene>
<name>F5XPD9_MICPN</name>